<comment type="caution">
    <text evidence="3">The sequence shown here is derived from an EMBL/GenBank/DDBJ whole genome shotgun (WGS) entry which is preliminary data.</text>
</comment>
<protein>
    <recommendedName>
        <fullName evidence="2">HTH marR-type domain-containing protein</fullName>
    </recommendedName>
</protein>
<dbReference type="InterPro" id="IPR039422">
    <property type="entry name" value="MarR/SlyA-like"/>
</dbReference>
<organism evidence="3 4">
    <name type="scientific">Comamonas brasiliensis</name>
    <dbReference type="NCBI Taxonomy" id="1812482"/>
    <lineage>
        <taxon>Bacteria</taxon>
        <taxon>Pseudomonadati</taxon>
        <taxon>Pseudomonadota</taxon>
        <taxon>Betaproteobacteria</taxon>
        <taxon>Burkholderiales</taxon>
        <taxon>Comamonadaceae</taxon>
        <taxon>Comamonas</taxon>
    </lineage>
</organism>
<feature type="region of interest" description="Disordered" evidence="1">
    <location>
        <begin position="1"/>
        <end position="39"/>
    </location>
</feature>
<name>A0ABS5LTC3_9BURK</name>
<feature type="compositionally biased region" description="Basic and acidic residues" evidence="1">
    <location>
        <begin position="1"/>
        <end position="13"/>
    </location>
</feature>
<dbReference type="InterPro" id="IPR000835">
    <property type="entry name" value="HTH_MarR-typ"/>
</dbReference>
<dbReference type="PROSITE" id="PS50995">
    <property type="entry name" value="HTH_MARR_2"/>
    <property type="match status" value="1"/>
</dbReference>
<dbReference type="SUPFAM" id="SSF46785">
    <property type="entry name" value="Winged helix' DNA-binding domain"/>
    <property type="match status" value="1"/>
</dbReference>
<dbReference type="Proteomes" id="UP001647436">
    <property type="component" value="Unassembled WGS sequence"/>
</dbReference>
<dbReference type="InterPro" id="IPR036388">
    <property type="entry name" value="WH-like_DNA-bd_sf"/>
</dbReference>
<dbReference type="PANTHER" id="PTHR33164">
    <property type="entry name" value="TRANSCRIPTIONAL REGULATOR, MARR FAMILY"/>
    <property type="match status" value="1"/>
</dbReference>
<proteinExistence type="predicted"/>
<evidence type="ECO:0000259" key="2">
    <source>
        <dbReference type="PROSITE" id="PS50995"/>
    </source>
</evidence>
<dbReference type="Pfam" id="PF01047">
    <property type="entry name" value="MarR"/>
    <property type="match status" value="1"/>
</dbReference>
<dbReference type="Gene3D" id="1.10.10.10">
    <property type="entry name" value="Winged helix-like DNA-binding domain superfamily/Winged helix DNA-binding domain"/>
    <property type="match status" value="1"/>
</dbReference>
<evidence type="ECO:0000313" key="3">
    <source>
        <dbReference type="EMBL" id="MBS3019342.1"/>
    </source>
</evidence>
<evidence type="ECO:0000313" key="4">
    <source>
        <dbReference type="Proteomes" id="UP001647436"/>
    </source>
</evidence>
<dbReference type="SMART" id="SM00347">
    <property type="entry name" value="HTH_MARR"/>
    <property type="match status" value="1"/>
</dbReference>
<accession>A0ABS5LTC3</accession>
<dbReference type="RefSeq" id="WP_211457094.1">
    <property type="nucleotide sequence ID" value="NZ_JAANES010000002.1"/>
</dbReference>
<evidence type="ECO:0000256" key="1">
    <source>
        <dbReference type="SAM" id="MobiDB-lite"/>
    </source>
</evidence>
<keyword evidence="4" id="KW-1185">Reference proteome</keyword>
<dbReference type="PRINTS" id="PR00598">
    <property type="entry name" value="HTHMARR"/>
</dbReference>
<dbReference type="EMBL" id="JAANES010000002">
    <property type="protein sequence ID" value="MBS3019342.1"/>
    <property type="molecule type" value="Genomic_DNA"/>
</dbReference>
<feature type="domain" description="HTH marR-type" evidence="2">
    <location>
        <begin position="56"/>
        <end position="188"/>
    </location>
</feature>
<gene>
    <name evidence="3" type="ORF">DJFAAGMI_02085</name>
</gene>
<dbReference type="InterPro" id="IPR036390">
    <property type="entry name" value="WH_DNA-bd_sf"/>
</dbReference>
<dbReference type="PANTHER" id="PTHR33164:SF57">
    <property type="entry name" value="MARR-FAMILY TRANSCRIPTIONAL REGULATOR"/>
    <property type="match status" value="1"/>
</dbReference>
<sequence>MLAHKTAESESKPVRPARSSRSREAEAEAAGSGPENDSGSAAEVFAVDQVDASFLESLLGYNARRASLSLVSVFMRCMERFDLKIVEFSVLSLVGSNPGITSRQLCQQLAVLPPNMVGMIDALGKRGFLERRPHPRDGRATGLYLTAAGGELVDTAEPELKSSEARSIAHLSATEQAQLMELLQKLYR</sequence>
<reference evidence="3 4" key="1">
    <citation type="submission" date="2020-03" db="EMBL/GenBank/DDBJ databases">
        <title>The role of nitrogen metabolism on polyethylene biodegradation.</title>
        <authorList>
            <person name="Peixoto J."/>
            <person name="Vizzotto C.S."/>
            <person name="Ramos A."/>
            <person name="Alves G."/>
            <person name="Steindorff A."/>
            <person name="Kruger R."/>
        </authorList>
    </citation>
    <scope>NUCLEOTIDE SEQUENCE [LARGE SCALE GENOMIC DNA]</scope>
    <source>
        <strain evidence="3 4">PE63</strain>
    </source>
</reference>